<dbReference type="Pfam" id="PF01762">
    <property type="entry name" value="Galactosyl_T"/>
    <property type="match status" value="1"/>
</dbReference>
<keyword evidence="4" id="KW-0808">Transferase</keyword>
<protein>
    <recommendedName>
        <fullName evidence="10">Hexosyltransferase</fullName>
        <ecNumber evidence="10">2.4.1.-</ecNumber>
    </recommendedName>
</protein>
<comment type="similarity">
    <text evidence="2 10">Belongs to the glycosyltransferase 31 family.</text>
</comment>
<keyword evidence="5" id="KW-0812">Transmembrane</keyword>
<evidence type="ECO:0000313" key="12">
    <source>
        <dbReference type="Proteomes" id="UP000013827"/>
    </source>
</evidence>
<dbReference type="Gene3D" id="3.90.550.50">
    <property type="match status" value="1"/>
</dbReference>
<evidence type="ECO:0000256" key="8">
    <source>
        <dbReference type="ARBA" id="ARBA00023034"/>
    </source>
</evidence>
<organism evidence="11 12">
    <name type="scientific">Emiliania huxleyi (strain CCMP1516)</name>
    <dbReference type="NCBI Taxonomy" id="280463"/>
    <lineage>
        <taxon>Eukaryota</taxon>
        <taxon>Haptista</taxon>
        <taxon>Haptophyta</taxon>
        <taxon>Prymnesiophyceae</taxon>
        <taxon>Isochrysidales</taxon>
        <taxon>Noelaerhabdaceae</taxon>
        <taxon>Emiliania</taxon>
    </lineage>
</organism>
<evidence type="ECO:0000256" key="10">
    <source>
        <dbReference type="RuleBase" id="RU363063"/>
    </source>
</evidence>
<dbReference type="EnsemblProtists" id="EOD04067">
    <property type="protein sequence ID" value="EOD04067"/>
    <property type="gene ID" value="EMIHUDRAFT_453963"/>
</dbReference>
<keyword evidence="6" id="KW-0735">Signal-anchor</keyword>
<evidence type="ECO:0000256" key="9">
    <source>
        <dbReference type="ARBA" id="ARBA00023136"/>
    </source>
</evidence>
<dbReference type="InterPro" id="IPR002659">
    <property type="entry name" value="Glyco_trans_31"/>
</dbReference>
<dbReference type="HOGENOM" id="CLU_597782_0_0_1"/>
<dbReference type="GO" id="GO:0016758">
    <property type="term" value="F:hexosyltransferase activity"/>
    <property type="evidence" value="ECO:0007669"/>
    <property type="project" value="InterPro"/>
</dbReference>
<keyword evidence="3 10" id="KW-0328">Glycosyltransferase</keyword>
<evidence type="ECO:0000256" key="3">
    <source>
        <dbReference type="ARBA" id="ARBA00022676"/>
    </source>
</evidence>
<dbReference type="EC" id="2.4.1.-" evidence="10"/>
<evidence type="ECO:0000256" key="4">
    <source>
        <dbReference type="ARBA" id="ARBA00022679"/>
    </source>
</evidence>
<evidence type="ECO:0000256" key="1">
    <source>
        <dbReference type="ARBA" id="ARBA00004323"/>
    </source>
</evidence>
<dbReference type="Proteomes" id="UP000013827">
    <property type="component" value="Unassembled WGS sequence"/>
</dbReference>
<sequence>MPRGMSLDTGVRPPIGVNADPARLEASCPSRRYKRCLLRELQDKYPVVQFDYSLANRSVEPVRGSAALPDCGSEGLFARREAAANAKPASCVAPPSVFEQSRVLLLLGVPSSPTAVGAQRRDAIRRSWMKEPMLGYEALACFVLSAQTNGSAMEALQAEARERQDLLFVDAPETGALLRQPTRYSCKQGRCKKGRGMPTFKQYAFFQHAAKHWPGVKYVGKVDDDTAPNLRVLLPLLHRARASRPWAFLGAINWASTVPPGRRARAPAPQLETLPLTRPWGRRGAVPPFPYGTGAGYIFSAKLLHWAATDAAVAEAAGPDREALQWQKFEDTTTGYWLSYAPERVLYVDIGPLVHDIACSTAKVCRTEGRDDLACHNTEGARKQRGGGTYRPAANRSLLVHNLKTPSGFAYAWEHLQQADLPYDHEACISSVFARRGNFGRGWRREMKTQRRAALPGG</sequence>
<reference evidence="11" key="2">
    <citation type="submission" date="2024-10" db="UniProtKB">
        <authorList>
            <consortium name="EnsemblProtists"/>
        </authorList>
    </citation>
    <scope>IDENTIFICATION</scope>
</reference>
<evidence type="ECO:0000256" key="6">
    <source>
        <dbReference type="ARBA" id="ARBA00022968"/>
    </source>
</evidence>
<dbReference type="GO" id="GO:0000139">
    <property type="term" value="C:Golgi membrane"/>
    <property type="evidence" value="ECO:0007669"/>
    <property type="project" value="UniProtKB-SubCell"/>
</dbReference>
<dbReference type="RefSeq" id="XP_005756496.1">
    <property type="nucleotide sequence ID" value="XM_005756439.1"/>
</dbReference>
<dbReference type="PANTHER" id="PTHR11214">
    <property type="entry name" value="BETA-1,3-N-ACETYLGLUCOSAMINYLTRANSFERASE"/>
    <property type="match status" value="1"/>
</dbReference>
<keyword evidence="7" id="KW-1133">Transmembrane helix</keyword>
<evidence type="ECO:0000313" key="11">
    <source>
        <dbReference type="EnsemblProtists" id="EOD04067"/>
    </source>
</evidence>
<comment type="subcellular location">
    <subcellularLocation>
        <location evidence="1 10">Golgi apparatus membrane</location>
        <topology evidence="1 10">Single-pass type II membrane protein</topology>
    </subcellularLocation>
</comment>
<name>A0A0D3HYI2_EMIH1</name>
<evidence type="ECO:0000256" key="5">
    <source>
        <dbReference type="ARBA" id="ARBA00022692"/>
    </source>
</evidence>
<dbReference type="AlphaFoldDB" id="A0A0D3HYI2"/>
<accession>A0A0D3HYI2</accession>
<dbReference type="PaxDb" id="2903-EOD04067"/>
<dbReference type="KEGG" id="ehx:EMIHUDRAFT_453963"/>
<evidence type="ECO:0000256" key="2">
    <source>
        <dbReference type="ARBA" id="ARBA00008661"/>
    </source>
</evidence>
<keyword evidence="8 10" id="KW-0333">Golgi apparatus</keyword>
<reference evidence="12" key="1">
    <citation type="journal article" date="2013" name="Nature">
        <title>Pan genome of the phytoplankton Emiliania underpins its global distribution.</title>
        <authorList>
            <person name="Read B.A."/>
            <person name="Kegel J."/>
            <person name="Klute M.J."/>
            <person name="Kuo A."/>
            <person name="Lefebvre S.C."/>
            <person name="Maumus F."/>
            <person name="Mayer C."/>
            <person name="Miller J."/>
            <person name="Monier A."/>
            <person name="Salamov A."/>
            <person name="Young J."/>
            <person name="Aguilar M."/>
            <person name="Claverie J.M."/>
            <person name="Frickenhaus S."/>
            <person name="Gonzalez K."/>
            <person name="Herman E.K."/>
            <person name="Lin Y.C."/>
            <person name="Napier J."/>
            <person name="Ogata H."/>
            <person name="Sarno A.F."/>
            <person name="Shmutz J."/>
            <person name="Schroeder D."/>
            <person name="de Vargas C."/>
            <person name="Verret F."/>
            <person name="von Dassow P."/>
            <person name="Valentin K."/>
            <person name="Van de Peer Y."/>
            <person name="Wheeler G."/>
            <person name="Dacks J.B."/>
            <person name="Delwiche C.F."/>
            <person name="Dyhrman S.T."/>
            <person name="Glockner G."/>
            <person name="John U."/>
            <person name="Richards T."/>
            <person name="Worden A.Z."/>
            <person name="Zhang X."/>
            <person name="Grigoriev I.V."/>
            <person name="Allen A.E."/>
            <person name="Bidle K."/>
            <person name="Borodovsky M."/>
            <person name="Bowler C."/>
            <person name="Brownlee C."/>
            <person name="Cock J.M."/>
            <person name="Elias M."/>
            <person name="Gladyshev V.N."/>
            <person name="Groth M."/>
            <person name="Guda C."/>
            <person name="Hadaegh A."/>
            <person name="Iglesias-Rodriguez M.D."/>
            <person name="Jenkins J."/>
            <person name="Jones B.M."/>
            <person name="Lawson T."/>
            <person name="Leese F."/>
            <person name="Lindquist E."/>
            <person name="Lobanov A."/>
            <person name="Lomsadze A."/>
            <person name="Malik S.B."/>
            <person name="Marsh M.E."/>
            <person name="Mackinder L."/>
            <person name="Mock T."/>
            <person name="Mueller-Roeber B."/>
            <person name="Pagarete A."/>
            <person name="Parker M."/>
            <person name="Probert I."/>
            <person name="Quesneville H."/>
            <person name="Raines C."/>
            <person name="Rensing S.A."/>
            <person name="Riano-Pachon D.M."/>
            <person name="Richier S."/>
            <person name="Rokitta S."/>
            <person name="Shiraiwa Y."/>
            <person name="Soanes D.M."/>
            <person name="van der Giezen M."/>
            <person name="Wahlund T.M."/>
            <person name="Williams B."/>
            <person name="Wilson W."/>
            <person name="Wolfe G."/>
            <person name="Wurch L.L."/>
        </authorList>
    </citation>
    <scope>NUCLEOTIDE SEQUENCE</scope>
</reference>
<keyword evidence="9" id="KW-0472">Membrane</keyword>
<proteinExistence type="inferred from homology"/>
<keyword evidence="12" id="KW-1185">Reference proteome</keyword>
<evidence type="ECO:0000256" key="7">
    <source>
        <dbReference type="ARBA" id="ARBA00022989"/>
    </source>
</evidence>
<dbReference type="GeneID" id="17250184"/>